<keyword evidence="3" id="KW-1185">Reference proteome</keyword>
<dbReference type="RefSeq" id="WP_388107160.1">
    <property type="nucleotide sequence ID" value="NZ_JBIAHM010000006.1"/>
</dbReference>
<dbReference type="Proteomes" id="UP001601303">
    <property type="component" value="Unassembled WGS sequence"/>
</dbReference>
<keyword evidence="1" id="KW-0472">Membrane</keyword>
<feature type="transmembrane region" description="Helical" evidence="1">
    <location>
        <begin position="114"/>
        <end position="135"/>
    </location>
</feature>
<reference evidence="2 3" key="1">
    <citation type="submission" date="2024-10" db="EMBL/GenBank/DDBJ databases">
        <title>The Natural Products Discovery Center: Release of the First 8490 Sequenced Strains for Exploring Actinobacteria Biosynthetic Diversity.</title>
        <authorList>
            <person name="Kalkreuter E."/>
            <person name="Kautsar S.A."/>
            <person name="Yang D."/>
            <person name="Bader C.D."/>
            <person name="Teijaro C.N."/>
            <person name="Fluegel L."/>
            <person name="Davis C.M."/>
            <person name="Simpson J.R."/>
            <person name="Lauterbach L."/>
            <person name="Steele A.D."/>
            <person name="Gui C."/>
            <person name="Meng S."/>
            <person name="Li G."/>
            <person name="Viehrig K."/>
            <person name="Ye F."/>
            <person name="Su P."/>
            <person name="Kiefer A.F."/>
            <person name="Nichols A."/>
            <person name="Cepeda A.J."/>
            <person name="Yan W."/>
            <person name="Fan B."/>
            <person name="Jiang Y."/>
            <person name="Adhikari A."/>
            <person name="Zheng C.-J."/>
            <person name="Schuster L."/>
            <person name="Cowan T.M."/>
            <person name="Smanski M.J."/>
            <person name="Chevrette M.G."/>
            <person name="De Carvalho L.P.S."/>
            <person name="Shen B."/>
        </authorList>
    </citation>
    <scope>NUCLEOTIDE SEQUENCE [LARGE SCALE GENOMIC DNA]</scope>
    <source>
        <strain evidence="2 3">NPDC006488</strain>
    </source>
</reference>
<keyword evidence="1" id="KW-0812">Transmembrane</keyword>
<dbReference type="InterPro" id="IPR039708">
    <property type="entry name" value="MT1774/Rv1733c-like"/>
</dbReference>
<gene>
    <name evidence="2" type="ORF">ACFYNQ_18425</name>
</gene>
<dbReference type="PANTHER" id="PTHR42305:SF1">
    <property type="entry name" value="MEMBRANE PROTEIN RV1733C-RELATED"/>
    <property type="match status" value="1"/>
</dbReference>
<proteinExistence type="predicted"/>
<evidence type="ECO:0000313" key="2">
    <source>
        <dbReference type="EMBL" id="MFE9600537.1"/>
    </source>
</evidence>
<comment type="caution">
    <text evidence="2">The sequence shown here is derived from an EMBL/GenBank/DDBJ whole genome shotgun (WGS) entry which is preliminary data.</text>
</comment>
<dbReference type="PANTHER" id="PTHR42305">
    <property type="entry name" value="MEMBRANE PROTEIN RV1733C-RELATED"/>
    <property type="match status" value="1"/>
</dbReference>
<evidence type="ECO:0008006" key="4">
    <source>
        <dbReference type="Google" id="ProtNLM"/>
    </source>
</evidence>
<protein>
    <recommendedName>
        <fullName evidence="4">Integral membrane protein</fullName>
    </recommendedName>
</protein>
<sequence>MFLLLAAPLACVVAVEATYHHEQDRAGQQRSSRTPVRATLIGSAPAENLYTERGVVGTKGKAVVRWSVRGHEKTGIAAVTADSLSGTVTTIWVDRRNRVTAAPLDSGAVVARSAGAGVAAFAGVVIAVLGVRLGVGRIGFRRRLTEWDRAWADVGPQWAHRA</sequence>
<accession>A0ABW6M4V7</accession>
<evidence type="ECO:0000313" key="3">
    <source>
        <dbReference type="Proteomes" id="UP001601303"/>
    </source>
</evidence>
<keyword evidence="1" id="KW-1133">Transmembrane helix</keyword>
<name>A0ABW6M4V7_9ACTN</name>
<organism evidence="2 3">
    <name type="scientific">Streptomyces hokutonensis</name>
    <dbReference type="NCBI Taxonomy" id="1306990"/>
    <lineage>
        <taxon>Bacteria</taxon>
        <taxon>Bacillati</taxon>
        <taxon>Actinomycetota</taxon>
        <taxon>Actinomycetes</taxon>
        <taxon>Kitasatosporales</taxon>
        <taxon>Streptomycetaceae</taxon>
        <taxon>Streptomyces</taxon>
    </lineage>
</organism>
<dbReference type="EMBL" id="JBIAHM010000006">
    <property type="protein sequence ID" value="MFE9600537.1"/>
    <property type="molecule type" value="Genomic_DNA"/>
</dbReference>
<evidence type="ECO:0000256" key="1">
    <source>
        <dbReference type="SAM" id="Phobius"/>
    </source>
</evidence>